<protein>
    <recommendedName>
        <fullName evidence="2">Beta-lactamase-related domain-containing protein</fullName>
    </recommendedName>
</protein>
<evidence type="ECO:0000256" key="1">
    <source>
        <dbReference type="ARBA" id="ARBA00038215"/>
    </source>
</evidence>
<name>A0A6A6BZL1_ZASCE</name>
<comment type="similarity">
    <text evidence="1">Belongs to the peptidase S12 family.</text>
</comment>
<dbReference type="GeneID" id="54567973"/>
<dbReference type="Proteomes" id="UP000799537">
    <property type="component" value="Unassembled WGS sequence"/>
</dbReference>
<evidence type="ECO:0000313" key="4">
    <source>
        <dbReference type="Proteomes" id="UP000799537"/>
    </source>
</evidence>
<evidence type="ECO:0000313" key="3">
    <source>
        <dbReference type="EMBL" id="KAF2158876.1"/>
    </source>
</evidence>
<dbReference type="AlphaFoldDB" id="A0A6A6BZL1"/>
<dbReference type="EMBL" id="ML993647">
    <property type="protein sequence ID" value="KAF2158876.1"/>
    <property type="molecule type" value="Genomic_DNA"/>
</dbReference>
<dbReference type="OrthoDB" id="5946976at2759"/>
<accession>A0A6A6BZL1</accession>
<feature type="domain" description="Beta-lactamase-related" evidence="2">
    <location>
        <begin position="17"/>
        <end position="277"/>
    </location>
</feature>
<dbReference type="SUPFAM" id="SSF56601">
    <property type="entry name" value="beta-lactamase/transpeptidase-like"/>
    <property type="match status" value="1"/>
</dbReference>
<reference evidence="3" key="1">
    <citation type="journal article" date="2020" name="Stud. Mycol.">
        <title>101 Dothideomycetes genomes: a test case for predicting lifestyles and emergence of pathogens.</title>
        <authorList>
            <person name="Haridas S."/>
            <person name="Albert R."/>
            <person name="Binder M."/>
            <person name="Bloem J."/>
            <person name="Labutti K."/>
            <person name="Salamov A."/>
            <person name="Andreopoulos B."/>
            <person name="Baker S."/>
            <person name="Barry K."/>
            <person name="Bills G."/>
            <person name="Bluhm B."/>
            <person name="Cannon C."/>
            <person name="Castanera R."/>
            <person name="Culley D."/>
            <person name="Daum C."/>
            <person name="Ezra D."/>
            <person name="Gonzalez J."/>
            <person name="Henrissat B."/>
            <person name="Kuo A."/>
            <person name="Liang C."/>
            <person name="Lipzen A."/>
            <person name="Lutzoni F."/>
            <person name="Magnuson J."/>
            <person name="Mondo S."/>
            <person name="Nolan M."/>
            <person name="Ohm R."/>
            <person name="Pangilinan J."/>
            <person name="Park H.-J."/>
            <person name="Ramirez L."/>
            <person name="Alfaro M."/>
            <person name="Sun H."/>
            <person name="Tritt A."/>
            <person name="Yoshinaga Y."/>
            <person name="Zwiers L.-H."/>
            <person name="Turgeon B."/>
            <person name="Goodwin S."/>
            <person name="Spatafora J."/>
            <person name="Crous P."/>
            <person name="Grigoriev I."/>
        </authorList>
    </citation>
    <scope>NUCLEOTIDE SEQUENCE</scope>
    <source>
        <strain evidence="3">ATCC 36951</strain>
    </source>
</reference>
<sequence length="282" mass="31034">MIVLQRLEHEIVSARKLQQDGTPSASLAILEDGEILTHVIGSDNENPDTIYQCGSISKAITAMGVARMVDLGQLSYDTRIVDILPKHIPSSFLDPQTAHLLDLVTVRMLITHTSGLTQPYDSGHPRNFETLPTKEESIQGHSSTNSIRLQFGSLPGAQLLYCSGSFTLLEIAMENITGKAFSELMQELVMKPLDMNRTFYGDLPDDESNYTKPYLNGYQPTPTGVHRFTELAAVGLWSTPTDLLKITSAIQQSIHSDNGFLKPTTAHEVNAHILPNLPRSGH</sequence>
<gene>
    <name evidence="3" type="ORF">M409DRAFT_61296</name>
</gene>
<evidence type="ECO:0000259" key="2">
    <source>
        <dbReference type="Pfam" id="PF00144"/>
    </source>
</evidence>
<dbReference type="InterPro" id="IPR001466">
    <property type="entry name" value="Beta-lactam-related"/>
</dbReference>
<dbReference type="Pfam" id="PF00144">
    <property type="entry name" value="Beta-lactamase"/>
    <property type="match status" value="1"/>
</dbReference>
<dbReference type="PANTHER" id="PTHR46825:SF9">
    <property type="entry name" value="BETA-LACTAMASE-RELATED DOMAIN-CONTAINING PROTEIN"/>
    <property type="match status" value="1"/>
</dbReference>
<dbReference type="RefSeq" id="XP_033659765.1">
    <property type="nucleotide sequence ID" value="XM_033814701.1"/>
</dbReference>
<organism evidence="3 4">
    <name type="scientific">Zasmidium cellare ATCC 36951</name>
    <dbReference type="NCBI Taxonomy" id="1080233"/>
    <lineage>
        <taxon>Eukaryota</taxon>
        <taxon>Fungi</taxon>
        <taxon>Dikarya</taxon>
        <taxon>Ascomycota</taxon>
        <taxon>Pezizomycotina</taxon>
        <taxon>Dothideomycetes</taxon>
        <taxon>Dothideomycetidae</taxon>
        <taxon>Mycosphaerellales</taxon>
        <taxon>Mycosphaerellaceae</taxon>
        <taxon>Zasmidium</taxon>
    </lineage>
</organism>
<dbReference type="PANTHER" id="PTHR46825">
    <property type="entry name" value="D-ALANYL-D-ALANINE-CARBOXYPEPTIDASE/ENDOPEPTIDASE AMPH"/>
    <property type="match status" value="1"/>
</dbReference>
<dbReference type="InterPro" id="IPR012338">
    <property type="entry name" value="Beta-lactam/transpept-like"/>
</dbReference>
<dbReference type="Gene3D" id="3.40.710.10">
    <property type="entry name" value="DD-peptidase/beta-lactamase superfamily"/>
    <property type="match status" value="1"/>
</dbReference>
<proteinExistence type="inferred from homology"/>
<dbReference type="InterPro" id="IPR050491">
    <property type="entry name" value="AmpC-like"/>
</dbReference>
<keyword evidence="4" id="KW-1185">Reference proteome</keyword>